<feature type="transmembrane region" description="Helical" evidence="1">
    <location>
        <begin position="15"/>
        <end position="36"/>
    </location>
</feature>
<dbReference type="RefSeq" id="WP_146796069.1">
    <property type="nucleotide sequence ID" value="NZ_BARC01000003.1"/>
</dbReference>
<dbReference type="InterPro" id="IPR005625">
    <property type="entry name" value="PepSY-ass_TM"/>
</dbReference>
<feature type="transmembrane region" description="Helical" evidence="1">
    <location>
        <begin position="145"/>
        <end position="166"/>
    </location>
</feature>
<feature type="transmembrane region" description="Helical" evidence="1">
    <location>
        <begin position="434"/>
        <end position="453"/>
    </location>
</feature>
<protein>
    <submittedName>
        <fullName evidence="2">Iron uptake protein</fullName>
    </submittedName>
</protein>
<feature type="transmembrane region" description="Helical" evidence="1">
    <location>
        <begin position="469"/>
        <end position="490"/>
    </location>
</feature>
<evidence type="ECO:0000256" key="1">
    <source>
        <dbReference type="SAM" id="Phobius"/>
    </source>
</evidence>
<feature type="transmembrane region" description="Helical" evidence="1">
    <location>
        <begin position="330"/>
        <end position="350"/>
    </location>
</feature>
<dbReference type="AlphaFoldDB" id="A0A511B062"/>
<feature type="transmembrane region" description="Helical" evidence="1">
    <location>
        <begin position="187"/>
        <end position="212"/>
    </location>
</feature>
<proteinExistence type="predicted"/>
<gene>
    <name evidence="2" type="ORF">GWA01_16060</name>
</gene>
<dbReference type="PANTHER" id="PTHR34219">
    <property type="entry name" value="IRON-REGULATED INNER MEMBRANE PROTEIN-RELATED"/>
    <property type="match status" value="1"/>
</dbReference>
<keyword evidence="3" id="KW-1185">Reference proteome</keyword>
<dbReference type="Proteomes" id="UP000321230">
    <property type="component" value="Unassembled WGS sequence"/>
</dbReference>
<evidence type="ECO:0000313" key="3">
    <source>
        <dbReference type="Proteomes" id="UP000321230"/>
    </source>
</evidence>
<reference evidence="2 3" key="1">
    <citation type="submission" date="2019-07" db="EMBL/GenBank/DDBJ databases">
        <title>Whole genome shotgun sequence of Gluconobacter wancherniae NBRC 103581.</title>
        <authorList>
            <person name="Hosoyama A."/>
            <person name="Uohara A."/>
            <person name="Ohji S."/>
            <person name="Ichikawa N."/>
        </authorList>
    </citation>
    <scope>NUCLEOTIDE SEQUENCE [LARGE SCALE GENOMIC DNA]</scope>
    <source>
        <strain evidence="2 3">NBRC 103581</strain>
    </source>
</reference>
<feature type="transmembrane region" description="Helical" evidence="1">
    <location>
        <begin position="409"/>
        <end position="427"/>
    </location>
</feature>
<accession>A0A511B062</accession>
<keyword evidence="1" id="KW-1133">Transmembrane helix</keyword>
<dbReference type="PANTHER" id="PTHR34219:SF4">
    <property type="entry name" value="PEPSY DOMAIN-CONTAINING PROTEIN"/>
    <property type="match status" value="1"/>
</dbReference>
<dbReference type="EMBL" id="BJUZ01000002">
    <property type="protein sequence ID" value="GEK93836.1"/>
    <property type="molecule type" value="Genomic_DNA"/>
</dbReference>
<dbReference type="OrthoDB" id="9776609at2"/>
<keyword evidence="1" id="KW-0812">Transmembrane</keyword>
<comment type="caution">
    <text evidence="2">The sequence shown here is derived from an EMBL/GenBank/DDBJ whole genome shotgun (WGS) entry which is preliminary data.</text>
</comment>
<sequence length="497" mass="54398">MDISLRRRMGWLHEWGGLLFGWLLFPVFVTGTLAMFDTEITRWMQPEVHLVRGVAPTDEALDRVAERLRAAAARGESGSFILLPQPRDPSLRVLKYNGRAFMGDLVDPRDGRVLSVRQTIGGQFFFGFHFTLWLGPFWGAELVCYAALGMCITLISGIMLHLRQILPDFFTFRPASTPTRWWLDMHVLMGIAVLPFHIMIACTGLTVAANAFPVRDLVDFVSAKPSPAPVAASAPISEESWAPTAPLGPLIRQAEALSGAPVRYVLFSPGMATAYMENTGHLSLSNAWVTFDAHDGHLVSKSPPDGWVAKTNKLLNGLHLATNVTLGLRWLYFFGGICSTLMMGSGLVFYTAKRRAKLERGKSGPSAFLSIVEAINVGVVGGVPLACVVYLWANRLLPVALEHRSRDEVAAFFLVWGISFALGVLMVRSQARHLVWICVLSLWAFLGLGLPFLDAATASVLRVGGIDRVLYATVDLTAFAFGFCALIGALRLGRRAA</sequence>
<organism evidence="2 3">
    <name type="scientific">Gluconobacter wancherniae NBRC 103581</name>
    <dbReference type="NCBI Taxonomy" id="656744"/>
    <lineage>
        <taxon>Bacteria</taxon>
        <taxon>Pseudomonadati</taxon>
        <taxon>Pseudomonadota</taxon>
        <taxon>Alphaproteobacteria</taxon>
        <taxon>Acetobacterales</taxon>
        <taxon>Acetobacteraceae</taxon>
        <taxon>Gluconobacter</taxon>
    </lineage>
</organism>
<feature type="transmembrane region" description="Helical" evidence="1">
    <location>
        <begin position="371"/>
        <end position="393"/>
    </location>
</feature>
<keyword evidence="1" id="KW-0472">Membrane</keyword>
<evidence type="ECO:0000313" key="2">
    <source>
        <dbReference type="EMBL" id="GEK93836.1"/>
    </source>
</evidence>
<name>A0A511B062_9PROT</name>
<dbReference type="Pfam" id="PF03929">
    <property type="entry name" value="PepSY_TM"/>
    <property type="match status" value="1"/>
</dbReference>